<sequence length="83" mass="9520">MSAEVVIFGRDGCHLCEVALEQLKGLQSERDFKIVEVDIEGDKELHARLLERIPVMALDGEELYDFELDVEDLKNRLDRCSGR</sequence>
<gene>
    <name evidence="1" type="ORF">UFOPK3547_01293</name>
</gene>
<reference evidence="1" key="1">
    <citation type="submission" date="2020-05" db="EMBL/GenBank/DDBJ databases">
        <authorList>
            <person name="Chiriac C."/>
            <person name="Salcher M."/>
            <person name="Ghai R."/>
            <person name="Kavagutti S V."/>
        </authorList>
    </citation>
    <scope>NUCLEOTIDE SEQUENCE</scope>
</reference>
<evidence type="ECO:0000313" key="1">
    <source>
        <dbReference type="EMBL" id="CAB4346234.1"/>
    </source>
</evidence>
<protein>
    <submittedName>
        <fullName evidence="1">Unannotated protein</fullName>
    </submittedName>
</protein>
<dbReference type="InterPro" id="IPR008554">
    <property type="entry name" value="Glutaredoxin-like"/>
</dbReference>
<dbReference type="Pfam" id="PF05768">
    <property type="entry name" value="Glrx-like"/>
    <property type="match status" value="1"/>
</dbReference>
<dbReference type="EMBL" id="CAESAN010000118">
    <property type="protein sequence ID" value="CAB4346234.1"/>
    <property type="molecule type" value="Genomic_DNA"/>
</dbReference>
<dbReference type="AlphaFoldDB" id="A0A6J5ZU39"/>
<organism evidence="1">
    <name type="scientific">freshwater metagenome</name>
    <dbReference type="NCBI Taxonomy" id="449393"/>
    <lineage>
        <taxon>unclassified sequences</taxon>
        <taxon>metagenomes</taxon>
        <taxon>ecological metagenomes</taxon>
    </lineage>
</organism>
<proteinExistence type="predicted"/>
<dbReference type="SUPFAM" id="SSF52833">
    <property type="entry name" value="Thioredoxin-like"/>
    <property type="match status" value="1"/>
</dbReference>
<dbReference type="InterPro" id="IPR036249">
    <property type="entry name" value="Thioredoxin-like_sf"/>
</dbReference>
<name>A0A6J5ZU39_9ZZZZ</name>
<accession>A0A6J5ZU39</accession>
<dbReference type="Gene3D" id="3.40.30.10">
    <property type="entry name" value="Glutaredoxin"/>
    <property type="match status" value="1"/>
</dbReference>